<dbReference type="PIRSF" id="PIRSF002419">
    <property type="entry name" value="Tetraspanin"/>
    <property type="match status" value="1"/>
</dbReference>
<dbReference type="Pfam" id="PF00335">
    <property type="entry name" value="Tetraspanin"/>
    <property type="match status" value="1"/>
</dbReference>
<dbReference type="OrthoDB" id="10033535at2759"/>
<evidence type="ECO:0000256" key="1">
    <source>
        <dbReference type="ARBA" id="ARBA00004141"/>
    </source>
</evidence>
<evidence type="ECO:0000256" key="6">
    <source>
        <dbReference type="RuleBase" id="RU361218"/>
    </source>
</evidence>
<accession>A0A210QR91</accession>
<dbReference type="InterPro" id="IPR008952">
    <property type="entry name" value="Tetraspanin_EC2_sf"/>
</dbReference>
<organism evidence="7 8">
    <name type="scientific">Mizuhopecten yessoensis</name>
    <name type="common">Japanese scallop</name>
    <name type="synonym">Patinopecten yessoensis</name>
    <dbReference type="NCBI Taxonomy" id="6573"/>
    <lineage>
        <taxon>Eukaryota</taxon>
        <taxon>Metazoa</taxon>
        <taxon>Spiralia</taxon>
        <taxon>Lophotrochozoa</taxon>
        <taxon>Mollusca</taxon>
        <taxon>Bivalvia</taxon>
        <taxon>Autobranchia</taxon>
        <taxon>Pteriomorphia</taxon>
        <taxon>Pectinida</taxon>
        <taxon>Pectinoidea</taxon>
        <taxon>Pectinidae</taxon>
        <taxon>Mizuhopecten</taxon>
    </lineage>
</organism>
<keyword evidence="4 6" id="KW-1133">Transmembrane helix</keyword>
<evidence type="ECO:0000313" key="7">
    <source>
        <dbReference type="EMBL" id="OWF51245.1"/>
    </source>
</evidence>
<feature type="transmembrane region" description="Helical" evidence="6">
    <location>
        <begin position="244"/>
        <end position="267"/>
    </location>
</feature>
<keyword evidence="3 6" id="KW-0812">Transmembrane</keyword>
<dbReference type="InterPro" id="IPR018503">
    <property type="entry name" value="Tetraspanin_CS"/>
</dbReference>
<comment type="caution">
    <text evidence="7">The sequence shown here is derived from an EMBL/GenBank/DDBJ whole genome shotgun (WGS) entry which is preliminary data.</text>
</comment>
<dbReference type="SUPFAM" id="SSF48652">
    <property type="entry name" value="Tetraspanin"/>
    <property type="match status" value="1"/>
</dbReference>
<evidence type="ECO:0000256" key="4">
    <source>
        <dbReference type="ARBA" id="ARBA00022989"/>
    </source>
</evidence>
<comment type="subcellular location">
    <subcellularLocation>
        <location evidence="1 6">Membrane</location>
        <topology evidence="1 6">Multi-pass membrane protein</topology>
    </subcellularLocation>
</comment>
<gene>
    <name evidence="7" type="ORF">KP79_PYT11191</name>
</gene>
<dbReference type="PRINTS" id="PR00259">
    <property type="entry name" value="TMFOUR"/>
</dbReference>
<protein>
    <recommendedName>
        <fullName evidence="6">Tetraspanin</fullName>
    </recommendedName>
</protein>
<feature type="transmembrane region" description="Helical" evidence="6">
    <location>
        <begin position="12"/>
        <end position="34"/>
    </location>
</feature>
<sequence>MAVDACGKFLKYSMFTFNIVIVIAGCCLVGFGIYTKTNHVGITRVSSVLGGNLVVTLSLLLIIAGAIVILLSFLGCCGAIKEVRCMLVTFFVLLFLMFVGFVVSAVLVYAFREKIEKYTLEQLRGSLYKNYGFEPQVTEAWDSMQQIFKCCGVEGDVNSTSSWAFYKTHSAWYFNQTGSIQFVPDSCCADPTSTPNRTVCTGQAFSNIAPVFGPPVPPGKANNQMYDKGCYTKLESFLMGNIKILLGVLSVIAFIMILGMVFSVCLCRRIQDDLYCD</sequence>
<dbReference type="GO" id="GO:0005886">
    <property type="term" value="C:plasma membrane"/>
    <property type="evidence" value="ECO:0007669"/>
    <property type="project" value="TreeGrafter"/>
</dbReference>
<dbReference type="InterPro" id="IPR000301">
    <property type="entry name" value="Tetraspanin_animals"/>
</dbReference>
<proteinExistence type="inferred from homology"/>
<dbReference type="PANTHER" id="PTHR19282:SF527">
    <property type="entry name" value="TETRASPANIN"/>
    <property type="match status" value="1"/>
</dbReference>
<keyword evidence="5 6" id="KW-0472">Membrane</keyword>
<dbReference type="AlphaFoldDB" id="A0A210QR91"/>
<feature type="transmembrane region" description="Helical" evidence="6">
    <location>
        <begin position="87"/>
        <end position="111"/>
    </location>
</feature>
<dbReference type="Gene3D" id="1.10.1450.10">
    <property type="entry name" value="Tetraspanin"/>
    <property type="match status" value="1"/>
</dbReference>
<dbReference type="PROSITE" id="PS00421">
    <property type="entry name" value="TM4_1"/>
    <property type="match status" value="1"/>
</dbReference>
<evidence type="ECO:0000313" key="8">
    <source>
        <dbReference type="Proteomes" id="UP000242188"/>
    </source>
</evidence>
<dbReference type="EMBL" id="NEDP02002306">
    <property type="protein sequence ID" value="OWF51245.1"/>
    <property type="molecule type" value="Genomic_DNA"/>
</dbReference>
<dbReference type="InterPro" id="IPR018499">
    <property type="entry name" value="Tetraspanin/Peripherin"/>
</dbReference>
<comment type="similarity">
    <text evidence="2 6">Belongs to the tetraspanin (TM4SF) family.</text>
</comment>
<feature type="transmembrane region" description="Helical" evidence="6">
    <location>
        <begin position="54"/>
        <end position="80"/>
    </location>
</feature>
<dbReference type="PANTHER" id="PTHR19282">
    <property type="entry name" value="TETRASPANIN"/>
    <property type="match status" value="1"/>
</dbReference>
<evidence type="ECO:0000256" key="3">
    <source>
        <dbReference type="ARBA" id="ARBA00022692"/>
    </source>
</evidence>
<dbReference type="Proteomes" id="UP000242188">
    <property type="component" value="Unassembled WGS sequence"/>
</dbReference>
<name>A0A210QR91_MIZYE</name>
<reference evidence="7 8" key="1">
    <citation type="journal article" date="2017" name="Nat. Ecol. Evol.">
        <title>Scallop genome provides insights into evolution of bilaterian karyotype and development.</title>
        <authorList>
            <person name="Wang S."/>
            <person name="Zhang J."/>
            <person name="Jiao W."/>
            <person name="Li J."/>
            <person name="Xun X."/>
            <person name="Sun Y."/>
            <person name="Guo X."/>
            <person name="Huan P."/>
            <person name="Dong B."/>
            <person name="Zhang L."/>
            <person name="Hu X."/>
            <person name="Sun X."/>
            <person name="Wang J."/>
            <person name="Zhao C."/>
            <person name="Wang Y."/>
            <person name="Wang D."/>
            <person name="Huang X."/>
            <person name="Wang R."/>
            <person name="Lv J."/>
            <person name="Li Y."/>
            <person name="Zhang Z."/>
            <person name="Liu B."/>
            <person name="Lu W."/>
            <person name="Hui Y."/>
            <person name="Liang J."/>
            <person name="Zhou Z."/>
            <person name="Hou R."/>
            <person name="Li X."/>
            <person name="Liu Y."/>
            <person name="Li H."/>
            <person name="Ning X."/>
            <person name="Lin Y."/>
            <person name="Zhao L."/>
            <person name="Xing Q."/>
            <person name="Dou J."/>
            <person name="Li Y."/>
            <person name="Mao J."/>
            <person name="Guo H."/>
            <person name="Dou H."/>
            <person name="Li T."/>
            <person name="Mu C."/>
            <person name="Jiang W."/>
            <person name="Fu Q."/>
            <person name="Fu X."/>
            <person name="Miao Y."/>
            <person name="Liu J."/>
            <person name="Yu Q."/>
            <person name="Li R."/>
            <person name="Liao H."/>
            <person name="Li X."/>
            <person name="Kong Y."/>
            <person name="Jiang Z."/>
            <person name="Chourrout D."/>
            <person name="Li R."/>
            <person name="Bao Z."/>
        </authorList>
    </citation>
    <scope>NUCLEOTIDE SEQUENCE [LARGE SCALE GENOMIC DNA]</scope>
    <source>
        <strain evidence="7 8">PY_sf001</strain>
    </source>
</reference>
<evidence type="ECO:0000256" key="5">
    <source>
        <dbReference type="ARBA" id="ARBA00023136"/>
    </source>
</evidence>
<keyword evidence="8" id="KW-1185">Reference proteome</keyword>
<evidence type="ECO:0000256" key="2">
    <source>
        <dbReference type="ARBA" id="ARBA00006840"/>
    </source>
</evidence>
<dbReference type="STRING" id="6573.A0A210QR91"/>